<dbReference type="Proteomes" id="UP000199307">
    <property type="component" value="Unassembled WGS sequence"/>
</dbReference>
<comment type="caution">
    <text evidence="5">The sequence shown here is derived from an EMBL/GenBank/DDBJ whole genome shotgun (WGS) entry which is preliminary data.</text>
</comment>
<dbReference type="InterPro" id="IPR045619">
    <property type="entry name" value="DUF6443"/>
</dbReference>
<dbReference type="InterPro" id="IPR022385">
    <property type="entry name" value="Rhs_assc_core"/>
</dbReference>
<evidence type="ECO:0000256" key="2">
    <source>
        <dbReference type="SAM" id="MobiDB-lite"/>
    </source>
</evidence>
<sequence length="1193" mass="131422">MKNAIKFLLALFPILAIGQTQSENYIKTVKYKVPSASLITSPTIQQASQSTTYFDGLGRPVQQNASQQSASGKDIITHIEYDGFGRQAEEYLPFKTETADMAFDPSAKAKQSSYYANPNPALNGNPAMEATSYPFSRKELEASPLSRVLKQAAPGNAWYSGSGHEIKMDYQTNAANEVRLFSAATQWNAASGLYGISLVANGYYSANELYKTVTYDENTAAAPLEANGSAVEFKNKEGQIILKRTYDAQAKHDTYYVYDIYGNLTYVIPPKASDLIDGSQGIQADIASTAVVAPGQTLNLTASNSITLLPGFHAQAGSAFSAVINNGTQTLLNDLCYQYRYDYRNRLAEKKLPGKQWEFMVYDKLDRIVATGPANSPFPDGNGTGWTITKYDAFGRAVYTGWAQHASADAAGRVALQAAQNGASAINEARTASGTLDGVPAHYTNAVAPASFRLLSVSYYDTYAFPGAAAVPAMLEGQNISPQVKGLASGSWTRVLTSSAEALGETSTTIYDDKARPVRVWTSNHLGGYTCTDTKLDFSGKTEYSITRHKRTASDAELTTRDGFIYSAQDRLLVQTHQINGGTVEVIAENAYDELGQLISKKVGNSAQNVNYSYNIRGWLAGINDVSSLAKPGDPKDLFAFKINYSSPSAASGAAALYNGNISETQWATNSDNGILRGYGYRYDNLNRLKESISVKAGAVSNAYNESLWYDKNGNITALTRNGSSEAVQPIDNLSYAYSGNGNQLARVTDSSRKDLGFIDGANAGDDYAYDLNGNMVSDANKNITLITYNHMNLPVKVTFAASGNIAYIYNAQGQKLKKIVSETGKAAITTDYLGGYQYENGVMKFFPTAEGYVEPSAGAYKYVYQYKDHLGNIRLSYDKNLNIQEENNYYPFGMKHMGYNGAIASTNSALKYKYNGKELQDESIGGNQLNFYDYGARNYDPALGRWMNIDPLAEKYSNLSMYTYSLNNPVYFLDPNGMEIINGDQVKKKEIDEKIKTKNQYIESQLAKMNLSGLSESKLKKKLTDSQFKSYKNMQKEIKSLTKESKELDIQSKKTNDKINELKKEAPELYNKMNSLSVDIYWQSSDYIHNNDGQNNTSFENSDPKNVSLRSSFGSNSTTIVTGNTPSGDRTTLEVSKHEFGHADYIIENTQSYYEWLINNKINLQKHDGHKNNDPSGQRADEYTNKDFKSDK</sequence>
<dbReference type="PANTHER" id="PTHR32305">
    <property type="match status" value="1"/>
</dbReference>
<dbReference type="NCBIfam" id="NF045639">
    <property type="entry name" value="GCX_COOH"/>
    <property type="match status" value="1"/>
</dbReference>
<feature type="region of interest" description="Disordered" evidence="2">
    <location>
        <begin position="1166"/>
        <end position="1193"/>
    </location>
</feature>
<dbReference type="Gene3D" id="2.180.10.10">
    <property type="entry name" value="RHS repeat-associated core"/>
    <property type="match status" value="1"/>
</dbReference>
<keyword evidence="1" id="KW-0175">Coiled coil</keyword>
<dbReference type="NCBIfam" id="TIGR03696">
    <property type="entry name" value="Rhs_assc_core"/>
    <property type="match status" value="1"/>
</dbReference>
<feature type="signal peptide" evidence="3">
    <location>
        <begin position="1"/>
        <end position="22"/>
    </location>
</feature>
<proteinExistence type="predicted"/>
<dbReference type="Pfam" id="PF20041">
    <property type="entry name" value="DUF6443"/>
    <property type="match status" value="1"/>
</dbReference>
<feature type="region of interest" description="Disordered" evidence="2">
    <location>
        <begin position="1094"/>
        <end position="1131"/>
    </location>
</feature>
<feature type="domain" description="DUF6443" evidence="4">
    <location>
        <begin position="27"/>
        <end position="172"/>
    </location>
</feature>
<gene>
    <name evidence="5" type="ORF">SAMN02927916_3368</name>
</gene>
<evidence type="ECO:0000256" key="3">
    <source>
        <dbReference type="SAM" id="SignalP"/>
    </source>
</evidence>
<evidence type="ECO:0000313" key="6">
    <source>
        <dbReference type="Proteomes" id="UP000199307"/>
    </source>
</evidence>
<evidence type="ECO:0000259" key="4">
    <source>
        <dbReference type="Pfam" id="PF20041"/>
    </source>
</evidence>
<keyword evidence="3" id="KW-0732">Signal</keyword>
<name>A0ABY0LY63_9FLAO</name>
<organism evidence="5 6">
    <name type="scientific">Flavobacterium anhuiense</name>
    <dbReference type="NCBI Taxonomy" id="459526"/>
    <lineage>
        <taxon>Bacteria</taxon>
        <taxon>Pseudomonadati</taxon>
        <taxon>Bacteroidota</taxon>
        <taxon>Flavobacteriia</taxon>
        <taxon>Flavobacteriales</taxon>
        <taxon>Flavobacteriaceae</taxon>
        <taxon>Flavobacterium</taxon>
    </lineage>
</organism>
<keyword evidence="6" id="KW-1185">Reference proteome</keyword>
<reference evidence="5 6" key="1">
    <citation type="submission" date="2016-10" db="EMBL/GenBank/DDBJ databases">
        <authorList>
            <person name="Varghese N."/>
            <person name="Submissions S."/>
        </authorList>
    </citation>
    <scope>NUCLEOTIDE SEQUENCE [LARGE SCALE GENOMIC DNA]</scope>
    <source>
        <strain evidence="5 6">CGMCC 1.6859</strain>
    </source>
</reference>
<dbReference type="PANTHER" id="PTHR32305:SF15">
    <property type="entry name" value="PROTEIN RHSA-RELATED"/>
    <property type="match status" value="1"/>
</dbReference>
<feature type="coiled-coil region" evidence="1">
    <location>
        <begin position="1032"/>
        <end position="1080"/>
    </location>
</feature>
<accession>A0ABY0LY63</accession>
<protein>
    <submittedName>
        <fullName evidence="5">RHS repeat-associated core domain-containing protein</fullName>
    </submittedName>
</protein>
<dbReference type="EMBL" id="FMVC01000005">
    <property type="protein sequence ID" value="SCY78380.1"/>
    <property type="molecule type" value="Genomic_DNA"/>
</dbReference>
<dbReference type="InterPro" id="IPR050708">
    <property type="entry name" value="T6SS_VgrG/RHS"/>
</dbReference>
<evidence type="ECO:0000313" key="5">
    <source>
        <dbReference type="EMBL" id="SCY78380.1"/>
    </source>
</evidence>
<dbReference type="RefSeq" id="WP_244511791.1">
    <property type="nucleotide sequence ID" value="NZ_FMVC01000005.1"/>
</dbReference>
<evidence type="ECO:0000256" key="1">
    <source>
        <dbReference type="SAM" id="Coils"/>
    </source>
</evidence>
<feature type="chain" id="PRO_5045187986" evidence="3">
    <location>
        <begin position="23"/>
        <end position="1193"/>
    </location>
</feature>
<dbReference type="InterPro" id="IPR055015">
    <property type="entry name" value="GCX_COOH"/>
</dbReference>